<protein>
    <submittedName>
        <fullName evidence="3">Universal stress protein</fullName>
    </submittedName>
</protein>
<dbReference type="Pfam" id="PF00582">
    <property type="entry name" value="Usp"/>
    <property type="match status" value="1"/>
</dbReference>
<dbReference type="CDD" id="cd00293">
    <property type="entry name" value="USP-like"/>
    <property type="match status" value="1"/>
</dbReference>
<dbReference type="Proteomes" id="UP000468443">
    <property type="component" value="Unassembled WGS sequence"/>
</dbReference>
<keyword evidence="4" id="KW-1185">Reference proteome</keyword>
<dbReference type="InterPro" id="IPR014729">
    <property type="entry name" value="Rossmann-like_a/b/a_fold"/>
</dbReference>
<feature type="domain" description="UspA" evidence="2">
    <location>
        <begin position="1"/>
        <end position="147"/>
    </location>
</feature>
<dbReference type="RefSeq" id="WP_163691635.1">
    <property type="nucleotide sequence ID" value="NZ_FXTW01000001.1"/>
</dbReference>
<dbReference type="AlphaFoldDB" id="A0A6P0U973"/>
<organism evidence="3 4">
    <name type="scientific">Muriicola jejuensis</name>
    <dbReference type="NCBI Taxonomy" id="504488"/>
    <lineage>
        <taxon>Bacteria</taxon>
        <taxon>Pseudomonadati</taxon>
        <taxon>Bacteroidota</taxon>
        <taxon>Flavobacteriia</taxon>
        <taxon>Flavobacteriales</taxon>
        <taxon>Flavobacteriaceae</taxon>
        <taxon>Muriicola</taxon>
    </lineage>
</organism>
<evidence type="ECO:0000259" key="2">
    <source>
        <dbReference type="Pfam" id="PF00582"/>
    </source>
</evidence>
<dbReference type="InterPro" id="IPR006015">
    <property type="entry name" value="Universal_stress_UspA"/>
</dbReference>
<dbReference type="SUPFAM" id="SSF52402">
    <property type="entry name" value="Adenine nucleotide alpha hydrolases-like"/>
    <property type="match status" value="2"/>
</dbReference>
<evidence type="ECO:0000313" key="3">
    <source>
        <dbReference type="EMBL" id="NER09587.1"/>
    </source>
</evidence>
<dbReference type="InterPro" id="IPR006016">
    <property type="entry name" value="UspA"/>
</dbReference>
<comment type="caution">
    <text evidence="3">The sequence shown here is derived from an EMBL/GenBank/DDBJ whole genome shotgun (WGS) entry which is preliminary data.</text>
</comment>
<reference evidence="3 4" key="1">
    <citation type="submission" date="2020-01" db="EMBL/GenBank/DDBJ databases">
        <title>Muriicola jejuensis KCTC 22299.</title>
        <authorList>
            <person name="Wang G."/>
        </authorList>
    </citation>
    <scope>NUCLEOTIDE SEQUENCE [LARGE SCALE GENOMIC DNA]</scope>
    <source>
        <strain evidence="3 4">KCTC 22299</strain>
    </source>
</reference>
<dbReference type="PANTHER" id="PTHR46268:SF22">
    <property type="entry name" value="SENSOR PROTEIN KDPD-RELATED"/>
    <property type="match status" value="1"/>
</dbReference>
<dbReference type="EMBL" id="JAABOP010000001">
    <property type="protein sequence ID" value="NER09587.1"/>
    <property type="molecule type" value="Genomic_DNA"/>
</dbReference>
<name>A0A6P0U973_9FLAO</name>
<evidence type="ECO:0000313" key="4">
    <source>
        <dbReference type="Proteomes" id="UP000468443"/>
    </source>
</evidence>
<sequence>MKRILLPTDFSENSWNAIRYILELMKKEECEFHLLNTYTPVIPTSRFMASNLPSSSLDEGNKETSLRGLEEIMKKIKKGYRNKKHTFKLRSSFNILVEEVRNIVEQEGIHLVVTGTKGASGVDEVFLGSNTVRIIKAVKECPVLTIPKDFAYVKPQEVVFATDFKRYYSRTELQPLIDLAKSFKATIRIVYVQNKIRALTEIQQFNLNMLRKYFEKIDHYIHTVSELNSVSKTLEVFADELDIHLLAMLNYQHSYMERMTREPVVRRMAFHTQVPLLVIPELGMSAPGNPKKEKEMQLVK</sequence>
<dbReference type="PANTHER" id="PTHR46268">
    <property type="entry name" value="STRESS RESPONSE PROTEIN NHAX"/>
    <property type="match status" value="1"/>
</dbReference>
<dbReference type="PRINTS" id="PR01438">
    <property type="entry name" value="UNVRSLSTRESS"/>
</dbReference>
<comment type="similarity">
    <text evidence="1">Belongs to the universal stress protein A family.</text>
</comment>
<gene>
    <name evidence="3" type="ORF">GWK09_03600</name>
</gene>
<accession>A0A6P0U973</accession>
<evidence type="ECO:0000256" key="1">
    <source>
        <dbReference type="ARBA" id="ARBA00008791"/>
    </source>
</evidence>
<dbReference type="Gene3D" id="3.40.50.620">
    <property type="entry name" value="HUPs"/>
    <property type="match status" value="2"/>
</dbReference>
<proteinExistence type="inferred from homology"/>